<keyword evidence="3" id="KW-1185">Reference proteome</keyword>
<accession>A0A5B8UTX0</accession>
<feature type="domain" description="N-acetyltransferase" evidence="1">
    <location>
        <begin position="98"/>
        <end position="229"/>
    </location>
</feature>
<organism evidence="2 3">
    <name type="scientific">Mucilaginibacter ginsenosidivorans</name>
    <dbReference type="NCBI Taxonomy" id="398053"/>
    <lineage>
        <taxon>Bacteria</taxon>
        <taxon>Pseudomonadati</taxon>
        <taxon>Bacteroidota</taxon>
        <taxon>Sphingobacteriia</taxon>
        <taxon>Sphingobacteriales</taxon>
        <taxon>Sphingobacteriaceae</taxon>
        <taxon>Mucilaginibacter</taxon>
    </lineage>
</organism>
<sequence length="229" mass="25715">MEHILDNPAWNAMASANRHLTGGNDSARYFDKAVSPFAALRENSPKNFLLLYDLLPRDTILFVTPVEMEFPCQWKVAAYIHGLQMVHDGSAIPGDIAADLVPLTRAHVPLMLELTKLTNPGPFAERTIDFGHYHGIFEGDKLVAMTGQRFHPPGYAEISAVCTHPDHTGKGYAKQLMIQQIHRIRQAGETPFLHVRYDNHRAIKVYGSLGFATRREVHFYVLKKADQSA</sequence>
<dbReference type="SUPFAM" id="SSF55729">
    <property type="entry name" value="Acyl-CoA N-acyltransferases (Nat)"/>
    <property type="match status" value="1"/>
</dbReference>
<dbReference type="KEGG" id="mgin:FRZ54_04260"/>
<dbReference type="Proteomes" id="UP000321479">
    <property type="component" value="Chromosome"/>
</dbReference>
<dbReference type="Pfam" id="PF08445">
    <property type="entry name" value="FR47"/>
    <property type="match status" value="1"/>
</dbReference>
<dbReference type="CDD" id="cd04301">
    <property type="entry name" value="NAT_SF"/>
    <property type="match status" value="1"/>
</dbReference>
<evidence type="ECO:0000313" key="2">
    <source>
        <dbReference type="EMBL" id="QEC61831.1"/>
    </source>
</evidence>
<keyword evidence="2" id="KW-0808">Transferase</keyword>
<evidence type="ECO:0000313" key="3">
    <source>
        <dbReference type="Proteomes" id="UP000321479"/>
    </source>
</evidence>
<dbReference type="InterPro" id="IPR013653">
    <property type="entry name" value="GCN5-like_dom"/>
</dbReference>
<dbReference type="GO" id="GO:0016747">
    <property type="term" value="F:acyltransferase activity, transferring groups other than amino-acyl groups"/>
    <property type="evidence" value="ECO:0007669"/>
    <property type="project" value="InterPro"/>
</dbReference>
<dbReference type="OrthoDB" id="9797456at2"/>
<dbReference type="InterPro" id="IPR000182">
    <property type="entry name" value="GNAT_dom"/>
</dbReference>
<dbReference type="RefSeq" id="WP_147030408.1">
    <property type="nucleotide sequence ID" value="NZ_CP042436.1"/>
</dbReference>
<gene>
    <name evidence="2" type="ORF">FRZ54_04260</name>
</gene>
<evidence type="ECO:0000259" key="1">
    <source>
        <dbReference type="PROSITE" id="PS51186"/>
    </source>
</evidence>
<dbReference type="InterPro" id="IPR016181">
    <property type="entry name" value="Acyl_CoA_acyltransferase"/>
</dbReference>
<dbReference type="Gene3D" id="3.40.630.30">
    <property type="match status" value="1"/>
</dbReference>
<dbReference type="AlphaFoldDB" id="A0A5B8UTX0"/>
<dbReference type="PROSITE" id="PS51186">
    <property type="entry name" value="GNAT"/>
    <property type="match status" value="1"/>
</dbReference>
<reference evidence="2 3" key="1">
    <citation type="journal article" date="2017" name="Curr. Microbiol.">
        <title>Mucilaginibacter ginsenosidivorans sp. nov., Isolated from Soil of Ginseng Field.</title>
        <authorList>
            <person name="Kim M.M."/>
            <person name="Siddiqi M.Z."/>
            <person name="Im W.T."/>
        </authorList>
    </citation>
    <scope>NUCLEOTIDE SEQUENCE [LARGE SCALE GENOMIC DNA]</scope>
    <source>
        <strain evidence="2 3">Gsoil 3017</strain>
    </source>
</reference>
<proteinExistence type="predicted"/>
<protein>
    <submittedName>
        <fullName evidence="2">GNAT family N-acetyltransferase</fullName>
    </submittedName>
</protein>
<dbReference type="EMBL" id="CP042436">
    <property type="protein sequence ID" value="QEC61831.1"/>
    <property type="molecule type" value="Genomic_DNA"/>
</dbReference>
<name>A0A5B8UTX0_9SPHI</name>